<evidence type="ECO:0000256" key="1">
    <source>
        <dbReference type="SAM" id="Phobius"/>
    </source>
</evidence>
<feature type="transmembrane region" description="Helical" evidence="1">
    <location>
        <begin position="166"/>
        <end position="185"/>
    </location>
</feature>
<proteinExistence type="predicted"/>
<name>A0A1G7Q8M7_9LACT</name>
<feature type="transmembrane region" description="Helical" evidence="1">
    <location>
        <begin position="55"/>
        <end position="72"/>
    </location>
</feature>
<keyword evidence="1" id="KW-1133">Transmembrane helix</keyword>
<evidence type="ECO:0008006" key="4">
    <source>
        <dbReference type="Google" id="ProtNLM"/>
    </source>
</evidence>
<keyword evidence="1" id="KW-0472">Membrane</keyword>
<keyword evidence="1" id="KW-0812">Transmembrane</keyword>
<sequence>MIDYIVADIKRIMKKNSFLYVVIGYLLLFFLIYFIKSGPTYQSQDIISDIESLNGWFPLFCGLVLFLAVYYDDFKAKTMQIAIGFGISRNKVVLSKIISIFILVGLMMAVICLFLIGIPQVFGSHFTNSQIKQIILSGVTEWIRTVGMVCLSIPLIYYTQNVINGVLIYILLASRFVLLIGSSILEREFIRKIFGDLSQYLLTFNVYSLKTQIIRSEEISLVKSFILILYILIPILLSIAAFRNKELEF</sequence>
<dbReference type="OrthoDB" id="1997898at2"/>
<dbReference type="RefSeq" id="WP_090289107.1">
    <property type="nucleotide sequence ID" value="NZ_FNCK01000002.1"/>
</dbReference>
<evidence type="ECO:0000313" key="2">
    <source>
        <dbReference type="EMBL" id="SDF94815.1"/>
    </source>
</evidence>
<protein>
    <recommendedName>
        <fullName evidence="4">ABC-2 family transporter protein</fullName>
    </recommendedName>
</protein>
<gene>
    <name evidence="2" type="ORF">SAMN05421791_1026</name>
</gene>
<reference evidence="2 3" key="1">
    <citation type="submission" date="2016-10" db="EMBL/GenBank/DDBJ databases">
        <authorList>
            <person name="de Groot N.N."/>
        </authorList>
    </citation>
    <scope>NUCLEOTIDE SEQUENCE [LARGE SCALE GENOMIC DNA]</scope>
    <source>
        <strain evidence="2 3">ATCC BAA-466</strain>
    </source>
</reference>
<feature type="transmembrane region" description="Helical" evidence="1">
    <location>
        <begin position="225"/>
        <end position="242"/>
    </location>
</feature>
<feature type="transmembrane region" description="Helical" evidence="1">
    <location>
        <begin position="93"/>
        <end position="122"/>
    </location>
</feature>
<dbReference type="Proteomes" id="UP000199708">
    <property type="component" value="Unassembled WGS sequence"/>
</dbReference>
<accession>A0A1G7Q8M7</accession>
<evidence type="ECO:0000313" key="3">
    <source>
        <dbReference type="Proteomes" id="UP000199708"/>
    </source>
</evidence>
<feature type="transmembrane region" description="Helical" evidence="1">
    <location>
        <begin position="18"/>
        <end position="35"/>
    </location>
</feature>
<keyword evidence="3" id="KW-1185">Reference proteome</keyword>
<dbReference type="AlphaFoldDB" id="A0A1G7Q8M7"/>
<organism evidence="2 3">
    <name type="scientific">Facklamia miroungae</name>
    <dbReference type="NCBI Taxonomy" id="120956"/>
    <lineage>
        <taxon>Bacteria</taxon>
        <taxon>Bacillati</taxon>
        <taxon>Bacillota</taxon>
        <taxon>Bacilli</taxon>
        <taxon>Lactobacillales</taxon>
        <taxon>Aerococcaceae</taxon>
        <taxon>Facklamia</taxon>
    </lineage>
</organism>
<dbReference type="EMBL" id="FNCK01000002">
    <property type="protein sequence ID" value="SDF94815.1"/>
    <property type="molecule type" value="Genomic_DNA"/>
</dbReference>
<dbReference type="STRING" id="120956.SAMN05421791_1026"/>